<name>A0AAU4JZ49_9NOCA</name>
<protein>
    <submittedName>
        <fullName evidence="1">Uncharacterized protein</fullName>
    </submittedName>
</protein>
<dbReference type="RefSeq" id="WP_328856636.1">
    <property type="nucleotide sequence ID" value="NZ_CP108021.1"/>
</dbReference>
<gene>
    <name evidence="1" type="ORF">OG579_15235</name>
</gene>
<dbReference type="KEGG" id="whr:OG579_15235"/>
<dbReference type="EMBL" id="CP108021">
    <property type="protein sequence ID" value="WUM19070.1"/>
    <property type="molecule type" value="Genomic_DNA"/>
</dbReference>
<dbReference type="Proteomes" id="UP001432128">
    <property type="component" value="Chromosome"/>
</dbReference>
<accession>A0AAU4JZ49</accession>
<evidence type="ECO:0000313" key="1">
    <source>
        <dbReference type="EMBL" id="WUM19070.1"/>
    </source>
</evidence>
<keyword evidence="2" id="KW-1185">Reference proteome</keyword>
<organism evidence="1 2">
    <name type="scientific">Williamsia herbipolensis</name>
    <dbReference type="NCBI Taxonomy" id="1603258"/>
    <lineage>
        <taxon>Bacteria</taxon>
        <taxon>Bacillati</taxon>
        <taxon>Actinomycetota</taxon>
        <taxon>Actinomycetes</taxon>
        <taxon>Mycobacteriales</taxon>
        <taxon>Nocardiaceae</taxon>
        <taxon>Williamsia</taxon>
    </lineage>
</organism>
<sequence length="50" mass="4811">MVNNADTIAVAGVGAGAGFSAALWLLPVVGTSKGPIDEPSVGADAVEDTV</sequence>
<dbReference type="AlphaFoldDB" id="A0AAU4JZ49"/>
<evidence type="ECO:0000313" key="2">
    <source>
        <dbReference type="Proteomes" id="UP001432128"/>
    </source>
</evidence>
<proteinExistence type="predicted"/>
<reference evidence="1 2" key="1">
    <citation type="submission" date="2022-10" db="EMBL/GenBank/DDBJ databases">
        <title>The complete genomes of actinobacterial strains from the NBC collection.</title>
        <authorList>
            <person name="Joergensen T.S."/>
            <person name="Alvarez Arevalo M."/>
            <person name="Sterndorff E.B."/>
            <person name="Faurdal D."/>
            <person name="Vuksanovic O."/>
            <person name="Mourched A.-S."/>
            <person name="Charusanti P."/>
            <person name="Shaw S."/>
            <person name="Blin K."/>
            <person name="Weber T."/>
        </authorList>
    </citation>
    <scope>NUCLEOTIDE SEQUENCE [LARGE SCALE GENOMIC DNA]</scope>
    <source>
        <strain evidence="1 2">NBC_00319</strain>
    </source>
</reference>